<dbReference type="GO" id="GO:0005886">
    <property type="term" value="C:plasma membrane"/>
    <property type="evidence" value="ECO:0007669"/>
    <property type="project" value="UniProtKB-SubCell"/>
</dbReference>
<feature type="transmembrane region" description="Helical" evidence="8">
    <location>
        <begin position="56"/>
        <end position="77"/>
    </location>
</feature>
<comment type="similarity">
    <text evidence="2">Belongs to the tellurite-resistance/dicarboxylate transporter (TDT) family.</text>
</comment>
<keyword evidence="10" id="KW-1185">Reference proteome</keyword>
<keyword evidence="4" id="KW-1003">Cell membrane</keyword>
<comment type="subcellular location">
    <subcellularLocation>
        <location evidence="1">Cell membrane</location>
        <topology evidence="1">Multi-pass membrane protein</topology>
    </subcellularLocation>
</comment>
<evidence type="ECO:0000313" key="10">
    <source>
        <dbReference type="Proteomes" id="UP001165378"/>
    </source>
</evidence>
<feature type="transmembrane region" description="Helical" evidence="8">
    <location>
        <begin position="98"/>
        <end position="117"/>
    </location>
</feature>
<feature type="transmembrane region" description="Helical" evidence="8">
    <location>
        <begin position="164"/>
        <end position="185"/>
    </location>
</feature>
<comment type="caution">
    <text evidence="9">The sequence shown here is derived from an EMBL/GenBank/DDBJ whole genome shotgun (WGS) entry which is preliminary data.</text>
</comment>
<evidence type="ECO:0000256" key="1">
    <source>
        <dbReference type="ARBA" id="ARBA00004651"/>
    </source>
</evidence>
<evidence type="ECO:0000256" key="2">
    <source>
        <dbReference type="ARBA" id="ARBA00008566"/>
    </source>
</evidence>
<proteinExistence type="inferred from homology"/>
<organism evidence="9 10">
    <name type="scientific">Yinghuangia soli</name>
    <dbReference type="NCBI Taxonomy" id="2908204"/>
    <lineage>
        <taxon>Bacteria</taxon>
        <taxon>Bacillati</taxon>
        <taxon>Actinomycetota</taxon>
        <taxon>Actinomycetes</taxon>
        <taxon>Kitasatosporales</taxon>
        <taxon>Streptomycetaceae</taxon>
        <taxon>Yinghuangia</taxon>
    </lineage>
</organism>
<dbReference type="PANTHER" id="PTHR31686:SF1">
    <property type="entry name" value="SULFITE EFFLUX PUMP SSU1"/>
    <property type="match status" value="1"/>
</dbReference>
<dbReference type="InterPro" id="IPR051629">
    <property type="entry name" value="Sulfite_efflux_TDT"/>
</dbReference>
<evidence type="ECO:0000256" key="8">
    <source>
        <dbReference type="SAM" id="Phobius"/>
    </source>
</evidence>
<keyword evidence="7 8" id="KW-0472">Membrane</keyword>
<accession>A0AA41PW32</accession>
<feature type="transmembrane region" description="Helical" evidence="8">
    <location>
        <begin position="309"/>
        <end position="329"/>
    </location>
</feature>
<evidence type="ECO:0000256" key="6">
    <source>
        <dbReference type="ARBA" id="ARBA00022989"/>
    </source>
</evidence>
<dbReference type="GO" id="GO:0055085">
    <property type="term" value="P:transmembrane transport"/>
    <property type="evidence" value="ECO:0007669"/>
    <property type="project" value="InterPro"/>
</dbReference>
<feature type="transmembrane region" description="Helical" evidence="8">
    <location>
        <begin position="335"/>
        <end position="354"/>
    </location>
</feature>
<dbReference type="InterPro" id="IPR004695">
    <property type="entry name" value="SLAC1/Mae1/Ssu1/TehA"/>
</dbReference>
<dbReference type="Pfam" id="PF03595">
    <property type="entry name" value="SLAC1"/>
    <property type="match status" value="1"/>
</dbReference>
<sequence length="401" mass="41600">MSTATWTRTRLLHELDRPADVFRNLGPNWFAAVMGTGIVANAAATLPVRVTGLHTAAFLVWLLASVLLVALVAGTAVHWARHREAARGHHLNPAMAPFYGAPPMALLTIAAGTVTFGPELFGTETAVGIGAVLWTAGTLAGLASAVAVPYLMITRHDLRLDSVFATWLMPVVPPMVSAATGPLLVPHLAHGEARTALLFACYAMFGISLFATVALLPLIWTRLVLHRTGPAVMVPTLWIVLGPLGQSVTAANTLGSVAHVAVSPQLASAFEAFGILYGIPVLGFALVWMGLAAALTWRAARSGLPFAMTWWGFTFPVGTCVTGATGLAVHTGSTAFKALAVALYVLLVAAWLVVGTRTARGCLSGRLFRTPPAAPAAATATAAAATPAVPARPVPAALASR</sequence>
<protein>
    <submittedName>
        <fullName evidence="9">TDT family transporter</fullName>
    </submittedName>
</protein>
<feature type="transmembrane region" description="Helical" evidence="8">
    <location>
        <begin position="275"/>
        <end position="297"/>
    </location>
</feature>
<dbReference type="Gene3D" id="1.50.10.150">
    <property type="entry name" value="Voltage-dependent anion channel"/>
    <property type="match status" value="1"/>
</dbReference>
<feature type="transmembrane region" description="Helical" evidence="8">
    <location>
        <begin position="197"/>
        <end position="220"/>
    </location>
</feature>
<name>A0AA41PW32_9ACTN</name>
<dbReference type="InterPro" id="IPR038665">
    <property type="entry name" value="Voltage-dep_anion_channel_sf"/>
</dbReference>
<feature type="transmembrane region" description="Helical" evidence="8">
    <location>
        <begin position="129"/>
        <end position="152"/>
    </location>
</feature>
<evidence type="ECO:0000256" key="5">
    <source>
        <dbReference type="ARBA" id="ARBA00022692"/>
    </source>
</evidence>
<evidence type="ECO:0000256" key="4">
    <source>
        <dbReference type="ARBA" id="ARBA00022475"/>
    </source>
</evidence>
<dbReference type="AlphaFoldDB" id="A0AA41PW32"/>
<reference evidence="9" key="1">
    <citation type="submission" date="2022-01" db="EMBL/GenBank/DDBJ databases">
        <title>Genome-Based Taxonomic Classification of the Phylum Actinobacteria.</title>
        <authorList>
            <person name="Gao Y."/>
        </authorList>
    </citation>
    <scope>NUCLEOTIDE SEQUENCE</scope>
    <source>
        <strain evidence="9">KLBMP 8922</strain>
    </source>
</reference>
<dbReference type="EMBL" id="JAKFHA010000001">
    <property type="protein sequence ID" value="MCF2525969.1"/>
    <property type="molecule type" value="Genomic_DNA"/>
</dbReference>
<feature type="transmembrane region" description="Helical" evidence="8">
    <location>
        <begin position="232"/>
        <end position="255"/>
    </location>
</feature>
<keyword evidence="6 8" id="KW-1133">Transmembrane helix</keyword>
<dbReference type="RefSeq" id="WP_235050036.1">
    <property type="nucleotide sequence ID" value="NZ_JAKFHA010000001.1"/>
</dbReference>
<evidence type="ECO:0000313" key="9">
    <source>
        <dbReference type="EMBL" id="MCF2525969.1"/>
    </source>
</evidence>
<feature type="transmembrane region" description="Helical" evidence="8">
    <location>
        <begin position="21"/>
        <end position="44"/>
    </location>
</feature>
<evidence type="ECO:0000256" key="7">
    <source>
        <dbReference type="ARBA" id="ARBA00023136"/>
    </source>
</evidence>
<dbReference type="Proteomes" id="UP001165378">
    <property type="component" value="Unassembled WGS sequence"/>
</dbReference>
<dbReference type="CDD" id="cd09320">
    <property type="entry name" value="TDT_like_2"/>
    <property type="match status" value="1"/>
</dbReference>
<keyword evidence="5 8" id="KW-0812">Transmembrane</keyword>
<keyword evidence="3" id="KW-0813">Transport</keyword>
<gene>
    <name evidence="9" type="ORF">LZ495_01850</name>
</gene>
<evidence type="ECO:0000256" key="3">
    <source>
        <dbReference type="ARBA" id="ARBA00022448"/>
    </source>
</evidence>
<dbReference type="PANTHER" id="PTHR31686">
    <property type="match status" value="1"/>
</dbReference>